<evidence type="ECO:0000313" key="6">
    <source>
        <dbReference type="EMBL" id="GAA1575657.1"/>
    </source>
</evidence>
<dbReference type="InterPro" id="IPR011010">
    <property type="entry name" value="DNA_brk_join_enz"/>
</dbReference>
<evidence type="ECO:0000256" key="1">
    <source>
        <dbReference type="ARBA" id="ARBA00022908"/>
    </source>
</evidence>
<dbReference type="CDD" id="cd01189">
    <property type="entry name" value="INT_ICEBs1_C_like"/>
    <property type="match status" value="1"/>
</dbReference>
<dbReference type="PANTHER" id="PTHR30349">
    <property type="entry name" value="PHAGE INTEGRASE-RELATED"/>
    <property type="match status" value="1"/>
</dbReference>
<dbReference type="RefSeq" id="WP_344515393.1">
    <property type="nucleotide sequence ID" value="NZ_BAAAQD010000055.1"/>
</dbReference>
<protein>
    <submittedName>
        <fullName evidence="6">Site-specific integrase</fullName>
    </submittedName>
</protein>
<keyword evidence="7" id="KW-1185">Reference proteome</keyword>
<proteinExistence type="predicted"/>
<feature type="region of interest" description="Disordered" evidence="4">
    <location>
        <begin position="375"/>
        <end position="401"/>
    </location>
</feature>
<dbReference type="Pfam" id="PF14659">
    <property type="entry name" value="Phage_int_SAM_3"/>
    <property type="match status" value="1"/>
</dbReference>
<gene>
    <name evidence="6" type="ORF">GCM10009827_116870</name>
</gene>
<accession>A0ABP4P8A1</accession>
<reference evidence="7" key="1">
    <citation type="journal article" date="2019" name="Int. J. Syst. Evol. Microbiol.">
        <title>The Global Catalogue of Microorganisms (GCM) 10K type strain sequencing project: providing services to taxonomists for standard genome sequencing and annotation.</title>
        <authorList>
            <consortium name="The Broad Institute Genomics Platform"/>
            <consortium name="The Broad Institute Genome Sequencing Center for Infectious Disease"/>
            <person name="Wu L."/>
            <person name="Ma J."/>
        </authorList>
    </citation>
    <scope>NUCLEOTIDE SEQUENCE [LARGE SCALE GENOMIC DNA]</scope>
    <source>
        <strain evidence="7">JCM 15933</strain>
    </source>
</reference>
<evidence type="ECO:0000256" key="2">
    <source>
        <dbReference type="ARBA" id="ARBA00023125"/>
    </source>
</evidence>
<organism evidence="6 7">
    <name type="scientific">Dactylosporangium maewongense</name>
    <dbReference type="NCBI Taxonomy" id="634393"/>
    <lineage>
        <taxon>Bacteria</taxon>
        <taxon>Bacillati</taxon>
        <taxon>Actinomycetota</taxon>
        <taxon>Actinomycetes</taxon>
        <taxon>Micromonosporales</taxon>
        <taxon>Micromonosporaceae</taxon>
        <taxon>Dactylosporangium</taxon>
    </lineage>
</organism>
<comment type="caution">
    <text evidence="6">The sequence shown here is derived from an EMBL/GenBank/DDBJ whole genome shotgun (WGS) entry which is preliminary data.</text>
</comment>
<evidence type="ECO:0000256" key="3">
    <source>
        <dbReference type="ARBA" id="ARBA00023172"/>
    </source>
</evidence>
<evidence type="ECO:0000313" key="7">
    <source>
        <dbReference type="Proteomes" id="UP001501470"/>
    </source>
</evidence>
<dbReference type="InterPro" id="IPR013762">
    <property type="entry name" value="Integrase-like_cat_sf"/>
</dbReference>
<dbReference type="Gene3D" id="1.10.443.10">
    <property type="entry name" value="Intergrase catalytic core"/>
    <property type="match status" value="1"/>
</dbReference>
<evidence type="ECO:0000256" key="4">
    <source>
        <dbReference type="SAM" id="MobiDB-lite"/>
    </source>
</evidence>
<sequence length="406" mass="45503">MAIFSYQLSRGQTRWQFTIDLPPASDGKRRQMNRKGFLRQEDALAAETEARKTYARADLAADGSFAAELEQWLGERELDVQETTLGNYRDIVRCYIVPHLGSRQVYTLDKRAIHDLYKTLLTRGSKRGGPLSRTTVGNVHRVLMKALSDLHIEIEGVRKPRREQRETAGRKGVWTAEQAGRFLAYHTEHRLYAAWVLAIVGGLRRGELLGLKWDRVDLDDGVVQVYWQRTTTSRNGAIEKAPKGKSKRSVAIGPAAVAVLRDHLVRQDAEKEAADELYEDGRYVFCREDGQPYYPRYLTQQWERACVAAGVPVIALHDARHTSATAGADAGVPQHIMQGRLGHASGRTTDEVYTHVLDLSARKAAELMEIAIFGSTEPPAENRQASATSHPTRSLAAARRRIRRAA</sequence>
<keyword evidence="3" id="KW-0233">DNA recombination</keyword>
<keyword evidence="2" id="KW-0238">DNA-binding</keyword>
<dbReference type="Gene3D" id="1.10.150.130">
    <property type="match status" value="1"/>
</dbReference>
<name>A0ABP4P8A1_9ACTN</name>
<keyword evidence="1" id="KW-0229">DNA integration</keyword>
<dbReference type="PANTHER" id="PTHR30349:SF91">
    <property type="entry name" value="INTA PROTEIN"/>
    <property type="match status" value="1"/>
</dbReference>
<dbReference type="InterPro" id="IPR010998">
    <property type="entry name" value="Integrase_recombinase_N"/>
</dbReference>
<dbReference type="InterPro" id="IPR004107">
    <property type="entry name" value="Integrase_SAM-like_N"/>
</dbReference>
<dbReference type="InterPro" id="IPR002104">
    <property type="entry name" value="Integrase_catalytic"/>
</dbReference>
<feature type="compositionally biased region" description="Polar residues" evidence="4">
    <location>
        <begin position="383"/>
        <end position="392"/>
    </location>
</feature>
<dbReference type="InterPro" id="IPR050090">
    <property type="entry name" value="Tyrosine_recombinase_XerCD"/>
</dbReference>
<dbReference type="Pfam" id="PF00589">
    <property type="entry name" value="Phage_integrase"/>
    <property type="match status" value="1"/>
</dbReference>
<dbReference type="Proteomes" id="UP001501470">
    <property type="component" value="Unassembled WGS sequence"/>
</dbReference>
<feature type="domain" description="Tyr recombinase" evidence="5">
    <location>
        <begin position="169"/>
        <end position="366"/>
    </location>
</feature>
<dbReference type="SUPFAM" id="SSF56349">
    <property type="entry name" value="DNA breaking-rejoining enzymes"/>
    <property type="match status" value="1"/>
</dbReference>
<dbReference type="EMBL" id="BAAAQD010000055">
    <property type="protein sequence ID" value="GAA1575657.1"/>
    <property type="molecule type" value="Genomic_DNA"/>
</dbReference>
<dbReference type="PROSITE" id="PS51898">
    <property type="entry name" value="TYR_RECOMBINASE"/>
    <property type="match status" value="1"/>
</dbReference>
<evidence type="ECO:0000259" key="5">
    <source>
        <dbReference type="PROSITE" id="PS51898"/>
    </source>
</evidence>